<evidence type="ECO:0000256" key="5">
    <source>
        <dbReference type="ARBA" id="ARBA00022927"/>
    </source>
</evidence>
<evidence type="ECO:0000256" key="9">
    <source>
        <dbReference type="ARBA" id="ARBA00039733"/>
    </source>
</evidence>
<dbReference type="InterPro" id="IPR002208">
    <property type="entry name" value="SecY/SEC61-alpha"/>
</dbReference>
<dbReference type="FunFam" id="1.10.3370.10:FF:000001">
    <property type="entry name" value="Preprotein translocase subunit SecY"/>
    <property type="match status" value="1"/>
</dbReference>
<evidence type="ECO:0000256" key="8">
    <source>
        <dbReference type="ARBA" id="ARBA00023136"/>
    </source>
</evidence>
<comment type="caution">
    <text evidence="12">The sequence shown here is derived from an EMBL/GenBank/DDBJ whole genome shotgun (WGS) entry which is preliminary data.</text>
</comment>
<gene>
    <name evidence="10" type="primary">secY</name>
    <name evidence="12" type="ORF">UX44_C0001G0029</name>
</gene>
<feature type="transmembrane region" description="Helical" evidence="10">
    <location>
        <begin position="255"/>
        <end position="277"/>
    </location>
</feature>
<dbReference type="InterPro" id="IPR023201">
    <property type="entry name" value="SecY_dom_sf"/>
</dbReference>
<protein>
    <recommendedName>
        <fullName evidence="9 10">Protein translocase subunit SecY</fullName>
    </recommendedName>
</protein>
<evidence type="ECO:0000313" key="13">
    <source>
        <dbReference type="Proteomes" id="UP000034732"/>
    </source>
</evidence>
<name>A0A0G1PHE2_UNCKA</name>
<organism evidence="12 13">
    <name type="scientific">candidate division WWE3 bacterium GW2011_GWA1_46_21</name>
    <dbReference type="NCBI Taxonomy" id="1619107"/>
    <lineage>
        <taxon>Bacteria</taxon>
        <taxon>Katanobacteria</taxon>
    </lineage>
</organism>
<sequence>MLKIFSTPALRKRILFALFVILLFRFLAHIPVPGVDVAAVKSFLSGNTLLGLFNLFSGGGFANFSIVTLGLSPYITASIIIQLFTMMIPQFEELSKEGETGREKLNQYTKYLTVPLSFVQAYGVYFLLGKQQGIIGTLDSMSLMVFIFTLTGGAMLLTWLGDLVTEYGIGQGISLLIFISIVSALPSSLATFFVSLNTYDLMNVLLFLAIAALVIVGVVLINEGTRNVPLEYGRRDTGSWRVSNYMPIKVNQAGVIPIIFAVSLILLPSFVAAPLAATSVPYMQKLGDFLLTNFSSQAPLFNVVYFLLVFGFTYFYTTVQFDPAKVSDDIKKRGGFIPGIRPGLSTQKYLDFVVKRLTFVGAVFLGLVAIFPNLAQAGDLGSGSIFSVSGTSILITVSVVLETVRQIESMAVTQNYDRHFN</sequence>
<keyword evidence="7 10" id="KW-0811">Translocation</keyword>
<dbReference type="GO" id="GO:0006605">
    <property type="term" value="P:protein targeting"/>
    <property type="evidence" value="ECO:0007669"/>
    <property type="project" value="UniProtKB-UniRule"/>
</dbReference>
<evidence type="ECO:0000313" key="12">
    <source>
        <dbReference type="EMBL" id="KKU32184.1"/>
    </source>
</evidence>
<dbReference type="PRINTS" id="PR00303">
    <property type="entry name" value="SECYTRNLCASE"/>
</dbReference>
<feature type="transmembrane region" description="Helical" evidence="10">
    <location>
        <begin position="201"/>
        <end position="221"/>
    </location>
</feature>
<comment type="similarity">
    <text evidence="2 10 11">Belongs to the SecY/SEC61-alpha family.</text>
</comment>
<feature type="transmembrane region" description="Helical" evidence="10">
    <location>
        <begin position="173"/>
        <end position="195"/>
    </location>
</feature>
<keyword evidence="4 10" id="KW-0812">Transmembrane</keyword>
<proteinExistence type="inferred from homology"/>
<evidence type="ECO:0000256" key="10">
    <source>
        <dbReference type="HAMAP-Rule" id="MF_01465"/>
    </source>
</evidence>
<keyword evidence="6 10" id="KW-1133">Transmembrane helix</keyword>
<dbReference type="GO" id="GO:0043952">
    <property type="term" value="P:protein transport by the Sec complex"/>
    <property type="evidence" value="ECO:0007669"/>
    <property type="project" value="UniProtKB-UniRule"/>
</dbReference>
<evidence type="ECO:0000256" key="7">
    <source>
        <dbReference type="ARBA" id="ARBA00023010"/>
    </source>
</evidence>
<evidence type="ECO:0000256" key="1">
    <source>
        <dbReference type="ARBA" id="ARBA00004141"/>
    </source>
</evidence>
<dbReference type="Proteomes" id="UP000034732">
    <property type="component" value="Unassembled WGS sequence"/>
</dbReference>
<keyword evidence="8 10" id="KW-0472">Membrane</keyword>
<evidence type="ECO:0000256" key="11">
    <source>
        <dbReference type="RuleBase" id="RU004349"/>
    </source>
</evidence>
<dbReference type="PROSITE" id="PS00755">
    <property type="entry name" value="SECY_1"/>
    <property type="match status" value="1"/>
</dbReference>
<dbReference type="PATRIC" id="fig|1619107.3.peg.31"/>
<comment type="caution">
    <text evidence="10">Lacks conserved residue(s) required for the propagation of feature annotation.</text>
</comment>
<dbReference type="GO" id="GO:0065002">
    <property type="term" value="P:intracellular protein transmembrane transport"/>
    <property type="evidence" value="ECO:0007669"/>
    <property type="project" value="UniProtKB-UniRule"/>
</dbReference>
<feature type="transmembrane region" description="Helical" evidence="10">
    <location>
        <begin position="66"/>
        <end position="88"/>
    </location>
</feature>
<dbReference type="InterPro" id="IPR026593">
    <property type="entry name" value="SecY"/>
</dbReference>
<evidence type="ECO:0000256" key="4">
    <source>
        <dbReference type="ARBA" id="ARBA00022692"/>
    </source>
</evidence>
<feature type="transmembrane region" description="Helical" evidence="10">
    <location>
        <begin position="357"/>
        <end position="375"/>
    </location>
</feature>
<evidence type="ECO:0000256" key="6">
    <source>
        <dbReference type="ARBA" id="ARBA00022989"/>
    </source>
</evidence>
<dbReference type="PANTHER" id="PTHR10906">
    <property type="entry name" value="SECY/SEC61-ALPHA FAMILY MEMBER"/>
    <property type="match status" value="1"/>
</dbReference>
<reference evidence="12 13" key="1">
    <citation type="journal article" date="2015" name="Nature">
        <title>rRNA introns, odd ribosomes, and small enigmatic genomes across a large radiation of phyla.</title>
        <authorList>
            <person name="Brown C.T."/>
            <person name="Hug L.A."/>
            <person name="Thomas B.C."/>
            <person name="Sharon I."/>
            <person name="Castelle C.J."/>
            <person name="Singh A."/>
            <person name="Wilkins M.J."/>
            <person name="Williams K.H."/>
            <person name="Banfield J.F."/>
        </authorList>
    </citation>
    <scope>NUCLEOTIDE SEQUENCE [LARGE SCALE GENOMIC DNA]</scope>
</reference>
<keyword evidence="10" id="KW-1003">Cell membrane</keyword>
<keyword evidence="5 10" id="KW-0653">Protein transport</keyword>
<dbReference type="PIRSF" id="PIRSF004557">
    <property type="entry name" value="SecY"/>
    <property type="match status" value="1"/>
</dbReference>
<accession>A0A0G1PHE2</accession>
<comment type="subunit">
    <text evidence="10">Component of the Sec protein translocase complex. Heterotrimer consisting of SecY, SecE and SecG subunits. The heterotrimers can form oligomers, although 1 heterotrimer is thought to be able to translocate proteins. Interacts with the ribosome. Interacts with SecDF, and other proteins may be involved. Interacts with SecA.</text>
</comment>
<dbReference type="SUPFAM" id="SSF103491">
    <property type="entry name" value="Preprotein translocase SecY subunit"/>
    <property type="match status" value="1"/>
</dbReference>
<feature type="transmembrane region" description="Helical" evidence="10">
    <location>
        <begin position="140"/>
        <end position="161"/>
    </location>
</feature>
<dbReference type="AlphaFoldDB" id="A0A0G1PHE2"/>
<feature type="transmembrane region" description="Helical" evidence="10">
    <location>
        <begin position="108"/>
        <end position="128"/>
    </location>
</feature>
<dbReference type="GO" id="GO:0005886">
    <property type="term" value="C:plasma membrane"/>
    <property type="evidence" value="ECO:0007669"/>
    <property type="project" value="UniProtKB-SubCell"/>
</dbReference>
<comment type="subcellular location">
    <subcellularLocation>
        <location evidence="10">Cell membrane</location>
        <topology evidence="10">Multi-pass membrane protein</topology>
    </subcellularLocation>
    <subcellularLocation>
        <location evidence="1">Membrane</location>
        <topology evidence="1">Multi-pass membrane protein</topology>
    </subcellularLocation>
</comment>
<feature type="transmembrane region" description="Helical" evidence="10">
    <location>
        <begin position="381"/>
        <end position="401"/>
    </location>
</feature>
<dbReference type="InterPro" id="IPR030659">
    <property type="entry name" value="SecY_CS"/>
</dbReference>
<dbReference type="Pfam" id="PF00344">
    <property type="entry name" value="SecY"/>
    <property type="match status" value="1"/>
</dbReference>
<evidence type="ECO:0000256" key="2">
    <source>
        <dbReference type="ARBA" id="ARBA00005751"/>
    </source>
</evidence>
<feature type="transmembrane region" description="Helical" evidence="10">
    <location>
        <begin position="297"/>
        <end position="317"/>
    </location>
</feature>
<evidence type="ECO:0000256" key="3">
    <source>
        <dbReference type="ARBA" id="ARBA00022448"/>
    </source>
</evidence>
<comment type="function">
    <text evidence="10">The central subunit of the protein translocation channel SecYEG. Consists of two halves formed by TMs 1-5 and 6-10. These two domains form a lateral gate at the front which open onto the bilayer between TMs 2 and 7, and are clamped together by SecE at the back. The channel is closed by both a pore ring composed of hydrophobic SecY resides and a short helix (helix 2A) on the extracellular side of the membrane which forms a plug. The plug probably moves laterally to allow the channel to open. The ring and the pore may move independently.</text>
</comment>
<dbReference type="EMBL" id="LCMF01000001">
    <property type="protein sequence ID" value="KKU32184.1"/>
    <property type="molecule type" value="Genomic_DNA"/>
</dbReference>
<dbReference type="Gene3D" id="1.10.3370.10">
    <property type="entry name" value="SecY subunit domain"/>
    <property type="match status" value="1"/>
</dbReference>
<dbReference type="HAMAP" id="MF_01465">
    <property type="entry name" value="SecY"/>
    <property type="match status" value="1"/>
</dbReference>
<dbReference type="NCBIfam" id="TIGR00967">
    <property type="entry name" value="3a0501s007"/>
    <property type="match status" value="1"/>
</dbReference>
<keyword evidence="3 10" id="KW-0813">Transport</keyword>